<dbReference type="InterPro" id="IPR027417">
    <property type="entry name" value="P-loop_NTPase"/>
</dbReference>
<dbReference type="Gene3D" id="3.40.50.300">
    <property type="entry name" value="P-loop containing nucleotide triphosphate hydrolases"/>
    <property type="match status" value="1"/>
</dbReference>
<proteinExistence type="predicted"/>
<sequence>MSKYDHLLDKAFDILSASKEERIRYVNEDKWIGYPRAQQILERLEDFISYPQVERMPNLLIVGDSNNGKTQILKRFAERYPMSIDEDTYTNVQPIVFISAPAKPDENAFLIRLLEEMIIPYAKNDSLEVKRQMAIRAMQTRKTRMLIIDEIQHIIAGSYNAQKGFLNSIKDLSNTLKIPIIGAGIEDAFHAIQVDSQLANRFQVEVLERWKFENKGDRVKFAQLIASIETRLPLQEPSYLYKKPYIEQLHYLSDGLIGEVVLIMKQLATYAIKHDLPCIDDSVFGELNLVPASKRKELLKRMR</sequence>
<keyword evidence="2" id="KW-1185">Reference proteome</keyword>
<evidence type="ECO:0000313" key="1">
    <source>
        <dbReference type="EMBL" id="QBZ82186.1"/>
    </source>
</evidence>
<reference evidence="1 2" key="1">
    <citation type="submission" date="2018-08" db="EMBL/GenBank/DDBJ databases">
        <title>Horizontal acquisition of hydrogen conversion ability and other habitat adaptations in Hydrogenovibrio crunogenus strains.</title>
        <authorList>
            <person name="Gonnella G."/>
            <person name="Adam N."/>
            <person name="Perner M."/>
        </authorList>
    </citation>
    <scope>NUCLEOTIDE SEQUENCE [LARGE SCALE GENOMIC DNA]</scope>
    <source>
        <strain evidence="1 2">SP-41</strain>
    </source>
</reference>
<name>A0A4P7NX43_9GAMM</name>
<dbReference type="Pfam" id="PF05621">
    <property type="entry name" value="TniB"/>
    <property type="match status" value="1"/>
</dbReference>
<dbReference type="RefSeq" id="WP_135794936.1">
    <property type="nucleotide sequence ID" value="NZ_CP032096.1"/>
</dbReference>
<dbReference type="SUPFAM" id="SSF52540">
    <property type="entry name" value="P-loop containing nucleoside triphosphate hydrolases"/>
    <property type="match status" value="1"/>
</dbReference>
<dbReference type="AlphaFoldDB" id="A0A4P7NX43"/>
<dbReference type="EMBL" id="CP032096">
    <property type="protein sequence ID" value="QBZ82186.1"/>
    <property type="molecule type" value="Genomic_DNA"/>
</dbReference>
<dbReference type="InterPro" id="IPR008868">
    <property type="entry name" value="TniB"/>
</dbReference>
<dbReference type="OrthoDB" id="14765at2"/>
<accession>A0A4P7NX43</accession>
<dbReference type="Proteomes" id="UP000296201">
    <property type="component" value="Chromosome"/>
</dbReference>
<protein>
    <submittedName>
        <fullName evidence="1">ATPase AAA</fullName>
    </submittedName>
</protein>
<evidence type="ECO:0000313" key="2">
    <source>
        <dbReference type="Proteomes" id="UP000296201"/>
    </source>
</evidence>
<organism evidence="1 2">
    <name type="scientific">Hydrogenovibrio crunogenus</name>
    <dbReference type="NCBI Taxonomy" id="39765"/>
    <lineage>
        <taxon>Bacteria</taxon>
        <taxon>Pseudomonadati</taxon>
        <taxon>Pseudomonadota</taxon>
        <taxon>Gammaproteobacteria</taxon>
        <taxon>Thiotrichales</taxon>
        <taxon>Piscirickettsiaceae</taxon>
        <taxon>Hydrogenovibrio</taxon>
    </lineage>
</organism>
<gene>
    <name evidence="1" type="ORF">GHNINEIG_00210</name>
</gene>